<dbReference type="Gene3D" id="2.40.50.140">
    <property type="entry name" value="Nucleic acid-binding proteins"/>
    <property type="match status" value="1"/>
</dbReference>
<organism evidence="2 3">
    <name type="scientific">Brachybacterium kimchii</name>
    <dbReference type="NCBI Taxonomy" id="2942909"/>
    <lineage>
        <taxon>Bacteria</taxon>
        <taxon>Bacillati</taxon>
        <taxon>Actinomycetota</taxon>
        <taxon>Actinomycetes</taxon>
        <taxon>Micrococcales</taxon>
        <taxon>Dermabacteraceae</taxon>
        <taxon>Brachybacterium</taxon>
    </lineage>
</organism>
<evidence type="ECO:0000256" key="1">
    <source>
        <dbReference type="SAM" id="MobiDB-lite"/>
    </source>
</evidence>
<reference evidence="2" key="1">
    <citation type="submission" date="2022-05" db="EMBL/GenBank/DDBJ databases">
        <title>Genomic analysis of Brachybacterium sp. CBA3104.</title>
        <authorList>
            <person name="Roh S.W."/>
            <person name="Kim Y.B."/>
            <person name="Kim Y."/>
        </authorList>
    </citation>
    <scope>NUCLEOTIDE SEQUENCE</scope>
    <source>
        <strain evidence="2">CBA3104</strain>
    </source>
</reference>
<evidence type="ECO:0000313" key="2">
    <source>
        <dbReference type="EMBL" id="UQN30922.1"/>
    </source>
</evidence>
<dbReference type="EMBL" id="CP097218">
    <property type="protein sequence ID" value="UQN30922.1"/>
    <property type="molecule type" value="Genomic_DNA"/>
</dbReference>
<name>A0ABY4NAW0_9MICO</name>
<dbReference type="InterPro" id="IPR012340">
    <property type="entry name" value="NA-bd_OB-fold"/>
</dbReference>
<accession>A0ABY4NAW0</accession>
<evidence type="ECO:0000313" key="3">
    <source>
        <dbReference type="Proteomes" id="UP001055868"/>
    </source>
</evidence>
<gene>
    <name evidence="2" type="ORF">M4486_06395</name>
</gene>
<keyword evidence="3" id="KW-1185">Reference proteome</keyword>
<dbReference type="RefSeq" id="WP_249480321.1">
    <property type="nucleotide sequence ID" value="NZ_CP097218.1"/>
</dbReference>
<sequence length="152" mass="16881">MRTKESRNQDPRAAEARARAGERHGRAEQLAERLRGHFVDSEVLDAREAGRRAREDGFDCAQDIERRREVRVTGFVSSMVIPPTSAPQSFEIDVFDGTGTVTAIWLGQSRIPGVGPGTRLVLEGVAARRGHHKVMYNPRYEITGLPGEEEDA</sequence>
<dbReference type="Proteomes" id="UP001055868">
    <property type="component" value="Chromosome"/>
</dbReference>
<protein>
    <recommendedName>
        <fullName evidence="4">DNA-binding protein</fullName>
    </recommendedName>
</protein>
<proteinExistence type="predicted"/>
<feature type="region of interest" description="Disordered" evidence="1">
    <location>
        <begin position="1"/>
        <end position="27"/>
    </location>
</feature>
<evidence type="ECO:0008006" key="4">
    <source>
        <dbReference type="Google" id="ProtNLM"/>
    </source>
</evidence>